<evidence type="ECO:0000313" key="1">
    <source>
        <dbReference type="EMBL" id="KAF5353738.1"/>
    </source>
</evidence>
<comment type="caution">
    <text evidence="1">The sequence shown here is derived from an EMBL/GenBank/DDBJ whole genome shotgun (WGS) entry which is preliminary data.</text>
</comment>
<sequence length="265" mass="28744">MLFSNTTSDEYFHSIQEDIKGKAFDTNFHKRRVDSVEAVEGLDDPGANKEHHHAQVEIDKLKKAEEILCGFYNNVKTDWGTDPENHILGRVILSAPIGGGGGEGTDCTEDWAIIEIDPSKLDAQRFQVNTVNLGTRSISITKLKCMMSPEWNPLNPKQDDFDYNGNPCLLVLKCGYSTGLVVSTAFSLIPVVINTSVMTATSSWFRKNGSSSHYASSVTPPPLPVLLSQLKATLGRLSLTGPRIGGMITAGAGSKALSKACSTWP</sequence>
<dbReference type="EMBL" id="JAACJM010000062">
    <property type="protein sequence ID" value="KAF5353738.1"/>
    <property type="molecule type" value="Genomic_DNA"/>
</dbReference>
<reference evidence="1 2" key="1">
    <citation type="journal article" date="2020" name="ISME J.">
        <title>Uncovering the hidden diversity of litter-decomposition mechanisms in mushroom-forming fungi.</title>
        <authorList>
            <person name="Floudas D."/>
            <person name="Bentzer J."/>
            <person name="Ahren D."/>
            <person name="Johansson T."/>
            <person name="Persson P."/>
            <person name="Tunlid A."/>
        </authorList>
    </citation>
    <scope>NUCLEOTIDE SEQUENCE [LARGE SCALE GENOMIC DNA]</scope>
    <source>
        <strain evidence="1 2">CBS 291.85</strain>
    </source>
</reference>
<evidence type="ECO:0000313" key="2">
    <source>
        <dbReference type="Proteomes" id="UP000559256"/>
    </source>
</evidence>
<dbReference type="AlphaFoldDB" id="A0A8H5D6P4"/>
<accession>A0A8H5D6P4</accession>
<dbReference type="OrthoDB" id="5424209at2759"/>
<name>A0A8H5D6P4_9AGAR</name>
<gene>
    <name evidence="1" type="ORF">D9758_008633</name>
</gene>
<proteinExistence type="predicted"/>
<keyword evidence="2" id="KW-1185">Reference proteome</keyword>
<protein>
    <submittedName>
        <fullName evidence="1">Uncharacterized protein</fullName>
    </submittedName>
</protein>
<organism evidence="1 2">
    <name type="scientific">Tetrapyrgos nigripes</name>
    <dbReference type="NCBI Taxonomy" id="182062"/>
    <lineage>
        <taxon>Eukaryota</taxon>
        <taxon>Fungi</taxon>
        <taxon>Dikarya</taxon>
        <taxon>Basidiomycota</taxon>
        <taxon>Agaricomycotina</taxon>
        <taxon>Agaricomycetes</taxon>
        <taxon>Agaricomycetidae</taxon>
        <taxon>Agaricales</taxon>
        <taxon>Marasmiineae</taxon>
        <taxon>Marasmiaceae</taxon>
        <taxon>Tetrapyrgos</taxon>
    </lineage>
</organism>
<dbReference type="Proteomes" id="UP000559256">
    <property type="component" value="Unassembled WGS sequence"/>
</dbReference>